<feature type="compositionally biased region" description="Acidic residues" evidence="1">
    <location>
        <begin position="35"/>
        <end position="57"/>
    </location>
</feature>
<reference evidence="2" key="1">
    <citation type="journal article" date="2020" name="Fungal Divers.">
        <title>Resolving the Mortierellaceae phylogeny through synthesis of multi-gene phylogenetics and phylogenomics.</title>
        <authorList>
            <person name="Vandepol N."/>
            <person name="Liber J."/>
            <person name="Desiro A."/>
            <person name="Na H."/>
            <person name="Kennedy M."/>
            <person name="Barry K."/>
            <person name="Grigoriev I.V."/>
            <person name="Miller A.N."/>
            <person name="O'Donnell K."/>
            <person name="Stajich J.E."/>
            <person name="Bonito G."/>
        </authorList>
    </citation>
    <scope>NUCLEOTIDE SEQUENCE</scope>
    <source>
        <strain evidence="2">NRRL 2591</strain>
    </source>
</reference>
<keyword evidence="3" id="KW-1185">Reference proteome</keyword>
<organism evidence="2 3">
    <name type="scientific">Mortierella hygrophila</name>
    <dbReference type="NCBI Taxonomy" id="979708"/>
    <lineage>
        <taxon>Eukaryota</taxon>
        <taxon>Fungi</taxon>
        <taxon>Fungi incertae sedis</taxon>
        <taxon>Mucoromycota</taxon>
        <taxon>Mortierellomycotina</taxon>
        <taxon>Mortierellomycetes</taxon>
        <taxon>Mortierellales</taxon>
        <taxon>Mortierellaceae</taxon>
        <taxon>Mortierella</taxon>
    </lineage>
</organism>
<dbReference type="AlphaFoldDB" id="A0A9P6F619"/>
<name>A0A9P6F619_9FUNG</name>
<feature type="compositionally biased region" description="Basic and acidic residues" evidence="1">
    <location>
        <begin position="60"/>
        <end position="73"/>
    </location>
</feature>
<evidence type="ECO:0000256" key="1">
    <source>
        <dbReference type="SAM" id="MobiDB-lite"/>
    </source>
</evidence>
<sequence>MNLFENPQGVEYWTAAEKKDTKIDKYVQFKKTPGDGEDDEDAGVDPDIDEEEEDELLFDNSERLERFAGGEDL</sequence>
<evidence type="ECO:0000313" key="2">
    <source>
        <dbReference type="EMBL" id="KAF9542702.1"/>
    </source>
</evidence>
<dbReference type="EMBL" id="JAAAXW010000132">
    <property type="protein sequence ID" value="KAF9542702.1"/>
    <property type="molecule type" value="Genomic_DNA"/>
</dbReference>
<protein>
    <submittedName>
        <fullName evidence="2">Uncharacterized protein</fullName>
    </submittedName>
</protein>
<comment type="caution">
    <text evidence="2">The sequence shown here is derived from an EMBL/GenBank/DDBJ whole genome shotgun (WGS) entry which is preliminary data.</text>
</comment>
<proteinExistence type="predicted"/>
<evidence type="ECO:0000313" key="3">
    <source>
        <dbReference type="Proteomes" id="UP000723463"/>
    </source>
</evidence>
<dbReference type="Proteomes" id="UP000723463">
    <property type="component" value="Unassembled WGS sequence"/>
</dbReference>
<accession>A0A9P6F619</accession>
<feature type="region of interest" description="Disordered" evidence="1">
    <location>
        <begin position="29"/>
        <end position="73"/>
    </location>
</feature>
<gene>
    <name evidence="2" type="ORF">EC957_001757</name>
</gene>